<feature type="domain" description="Poly(A) RNA polymerase mitochondrial-like central palm" evidence="11">
    <location>
        <begin position="212"/>
        <end position="373"/>
    </location>
</feature>
<evidence type="ECO:0000256" key="2">
    <source>
        <dbReference type="ARBA" id="ARBA00001946"/>
    </source>
</evidence>
<feature type="compositionally biased region" description="Basic and acidic residues" evidence="9">
    <location>
        <begin position="16"/>
        <end position="41"/>
    </location>
</feature>
<evidence type="ECO:0000256" key="7">
    <source>
        <dbReference type="ARBA" id="ARBA00022842"/>
    </source>
</evidence>
<keyword evidence="5" id="KW-0808">Transferase</keyword>
<evidence type="ECO:0000313" key="12">
    <source>
        <dbReference type="EMBL" id="MBY81753.1"/>
    </source>
</evidence>
<dbReference type="AlphaFoldDB" id="A0A2S2QVR6"/>
<dbReference type="GO" id="GO:0005737">
    <property type="term" value="C:cytoplasm"/>
    <property type="evidence" value="ECO:0007669"/>
    <property type="project" value="UniProtKB-SubCell"/>
</dbReference>
<reference evidence="14" key="2">
    <citation type="submission" date="2025-04" db="UniProtKB">
        <authorList>
            <consortium name="RefSeq"/>
        </authorList>
    </citation>
    <scope>IDENTIFICATION</scope>
    <source>
        <tissue evidence="14">Whole body</tissue>
    </source>
</reference>
<evidence type="ECO:0000313" key="14">
    <source>
        <dbReference type="RefSeq" id="XP_025415022.1"/>
    </source>
</evidence>
<dbReference type="EMBL" id="GGMS01012550">
    <property type="protein sequence ID" value="MBY81753.1"/>
    <property type="molecule type" value="Transcribed_RNA"/>
</dbReference>
<evidence type="ECO:0000256" key="4">
    <source>
        <dbReference type="ARBA" id="ARBA00022490"/>
    </source>
</evidence>
<sequence>MTDHYHQQQWWAQGDGNRENDHHRGAGDYHHHSHADGDRLPRRPGKKFPGFRKYGGRPELGPHDNRTTTTTTPPLLPPQCYDPFRRYDNGAETCEKIEWKTMAKHFSGVPQFINENAEKFKNGYSQSNIPQNHHLQYYSDLHKLHQVAYATRNIPRKISLQQSCCKPWHWNGGSLGTAMNSFYFSDPKRYDEHAKQIVQDDSKIKIDETDQLSLSVWCKYSANRQSEDVYDMKMALWHKLSALIKSQAPGCGLYLVGSTMNGFGCDVSDADFCLLSCCTSAAGAAQVTSDSVVDQSHRDERYRVLGVQRLRWLMGLLERERTTVRTTDARIVYAKVPILKFRWNDGRGGKIDVDLCCNNVGIRNTHLLYCYSRLDYRVRPLVLTIKLWASYHNINDPIKMTLSSYSLVLMAINFLQCVKPPVLPSLQRIYGMKFSSDTNIEFVHMHEQLPTNSWRSENQQSLGELLLKFFEYYNDFNYCQHAVSVRMGTPIPLEHCRLAETIKNDPGQWKFIGIEEPFERTNTARSVHNHNIFTQIKDVINKSYTTLKETMSLNSIFCELEN</sequence>
<evidence type="ECO:0000256" key="5">
    <source>
        <dbReference type="ARBA" id="ARBA00022679"/>
    </source>
</evidence>
<dbReference type="InterPro" id="IPR043519">
    <property type="entry name" value="NT_sf"/>
</dbReference>
<feature type="region of interest" description="Disordered" evidence="9">
    <location>
        <begin position="14"/>
        <end position="79"/>
    </location>
</feature>
<proteinExistence type="inferred from homology"/>
<dbReference type="Pfam" id="PF22600">
    <property type="entry name" value="MTPAP-like_central"/>
    <property type="match status" value="1"/>
</dbReference>
<dbReference type="PANTHER" id="PTHR12271:SF40">
    <property type="entry name" value="POLY(A) RNA POLYMERASE GLD2"/>
    <property type="match status" value="1"/>
</dbReference>
<dbReference type="InterPro" id="IPR054708">
    <property type="entry name" value="MTPAP-like_central"/>
</dbReference>
<dbReference type="CDD" id="cd05402">
    <property type="entry name" value="NT_PAP_TUTase"/>
    <property type="match status" value="1"/>
</dbReference>
<evidence type="ECO:0000256" key="3">
    <source>
        <dbReference type="ARBA" id="ARBA00004496"/>
    </source>
</evidence>
<evidence type="ECO:0000256" key="6">
    <source>
        <dbReference type="ARBA" id="ARBA00022723"/>
    </source>
</evidence>
<reference evidence="12" key="1">
    <citation type="submission" date="2018-04" db="EMBL/GenBank/DDBJ databases">
        <title>Transcriptome assembly of Sipha flava.</title>
        <authorList>
            <person name="Scully E.D."/>
            <person name="Geib S.M."/>
            <person name="Palmer N.A."/>
            <person name="Koch K."/>
            <person name="Bradshaw J."/>
            <person name="Heng-Moss T."/>
            <person name="Sarath G."/>
        </authorList>
    </citation>
    <scope>NUCLEOTIDE SEQUENCE</scope>
</reference>
<dbReference type="Gene3D" id="3.30.460.10">
    <property type="entry name" value="Beta Polymerase, domain 2"/>
    <property type="match status" value="1"/>
</dbReference>
<dbReference type="Proteomes" id="UP000694846">
    <property type="component" value="Unplaced"/>
</dbReference>
<dbReference type="RefSeq" id="XP_025415022.1">
    <property type="nucleotide sequence ID" value="XM_025559237.1"/>
</dbReference>
<feature type="domain" description="PAP-associated" evidence="10">
    <location>
        <begin position="461"/>
        <end position="522"/>
    </location>
</feature>
<evidence type="ECO:0000256" key="8">
    <source>
        <dbReference type="ARBA" id="ARBA00038491"/>
    </source>
</evidence>
<dbReference type="Gene3D" id="1.10.1410.10">
    <property type="match status" value="1"/>
</dbReference>
<name>A0A2S2QVR6_9HEMI</name>
<dbReference type="SUPFAM" id="SSF81631">
    <property type="entry name" value="PAP/OAS1 substrate-binding domain"/>
    <property type="match status" value="1"/>
</dbReference>
<comment type="similarity">
    <text evidence="8">Belongs to the DNA polymerase type-B-like family. GLD2 subfamily.</text>
</comment>
<dbReference type="GO" id="GO:1990817">
    <property type="term" value="F:poly(A) RNA polymerase activity"/>
    <property type="evidence" value="ECO:0007669"/>
    <property type="project" value="TreeGrafter"/>
</dbReference>
<comment type="cofactor">
    <cofactor evidence="1">
        <name>Mn(2+)</name>
        <dbReference type="ChEBI" id="CHEBI:29035"/>
    </cofactor>
</comment>
<keyword evidence="13" id="KW-1185">Reference proteome</keyword>
<evidence type="ECO:0000256" key="9">
    <source>
        <dbReference type="SAM" id="MobiDB-lite"/>
    </source>
</evidence>
<evidence type="ECO:0000256" key="1">
    <source>
        <dbReference type="ARBA" id="ARBA00001936"/>
    </source>
</evidence>
<dbReference type="GO" id="GO:0046872">
    <property type="term" value="F:metal ion binding"/>
    <property type="evidence" value="ECO:0007669"/>
    <property type="project" value="UniProtKB-KW"/>
</dbReference>
<dbReference type="Pfam" id="PF03828">
    <property type="entry name" value="PAP_assoc"/>
    <property type="match status" value="1"/>
</dbReference>
<accession>A0A2S2QVR6</accession>
<keyword evidence="4" id="KW-0963">Cytoplasm</keyword>
<protein>
    <submittedName>
        <fullName evidence="12">Poly(A) RNA polymerase gld-2 A</fullName>
    </submittedName>
    <submittedName>
        <fullName evidence="14">Poly(A) RNA polymerase gld-2 homolog A-like isoform X1</fullName>
    </submittedName>
</protein>
<evidence type="ECO:0000259" key="10">
    <source>
        <dbReference type="Pfam" id="PF03828"/>
    </source>
</evidence>
<dbReference type="GO" id="GO:0031123">
    <property type="term" value="P:RNA 3'-end processing"/>
    <property type="evidence" value="ECO:0007669"/>
    <property type="project" value="TreeGrafter"/>
</dbReference>
<dbReference type="SUPFAM" id="SSF81301">
    <property type="entry name" value="Nucleotidyltransferase"/>
    <property type="match status" value="1"/>
</dbReference>
<comment type="subcellular location">
    <subcellularLocation>
        <location evidence="3">Cytoplasm</location>
    </subcellularLocation>
</comment>
<organism evidence="12">
    <name type="scientific">Sipha flava</name>
    <name type="common">yellow sugarcane aphid</name>
    <dbReference type="NCBI Taxonomy" id="143950"/>
    <lineage>
        <taxon>Eukaryota</taxon>
        <taxon>Metazoa</taxon>
        <taxon>Ecdysozoa</taxon>
        <taxon>Arthropoda</taxon>
        <taxon>Hexapoda</taxon>
        <taxon>Insecta</taxon>
        <taxon>Pterygota</taxon>
        <taxon>Neoptera</taxon>
        <taxon>Paraneoptera</taxon>
        <taxon>Hemiptera</taxon>
        <taxon>Sternorrhyncha</taxon>
        <taxon>Aphidomorpha</taxon>
        <taxon>Aphidoidea</taxon>
        <taxon>Aphididae</taxon>
        <taxon>Sipha</taxon>
    </lineage>
</organism>
<gene>
    <name evidence="12" type="primary">Gld2</name>
    <name evidence="14" type="synonym">LOC112686801</name>
    <name evidence="12" type="ORF">g.132115</name>
</gene>
<dbReference type="PANTHER" id="PTHR12271">
    <property type="entry name" value="POLY A POLYMERASE CID PAP -RELATED"/>
    <property type="match status" value="1"/>
</dbReference>
<comment type="cofactor">
    <cofactor evidence="2">
        <name>Mg(2+)</name>
        <dbReference type="ChEBI" id="CHEBI:18420"/>
    </cofactor>
</comment>
<keyword evidence="6" id="KW-0479">Metal-binding</keyword>
<dbReference type="OrthoDB" id="2274644at2759"/>
<keyword evidence="7" id="KW-0460">Magnesium</keyword>
<evidence type="ECO:0000259" key="11">
    <source>
        <dbReference type="Pfam" id="PF22600"/>
    </source>
</evidence>
<dbReference type="InterPro" id="IPR002058">
    <property type="entry name" value="PAP_assoc"/>
</dbReference>
<evidence type="ECO:0000313" key="13">
    <source>
        <dbReference type="Proteomes" id="UP000694846"/>
    </source>
</evidence>